<feature type="region of interest" description="Disordered" evidence="1">
    <location>
        <begin position="401"/>
        <end position="423"/>
    </location>
</feature>
<dbReference type="Proteomes" id="UP000032679">
    <property type="component" value="Unassembled WGS sequence"/>
</dbReference>
<name>A0A0D6MNU9_9PROT</name>
<dbReference type="Pfam" id="PF13413">
    <property type="entry name" value="HTH_25"/>
    <property type="match status" value="1"/>
</dbReference>
<feature type="compositionally biased region" description="Pro residues" evidence="1">
    <location>
        <begin position="186"/>
        <end position="196"/>
    </location>
</feature>
<protein>
    <recommendedName>
        <fullName evidence="2">Cytoskeleton protein RodZ-like C-terminal domain-containing protein</fullName>
    </recommendedName>
</protein>
<feature type="domain" description="Cytoskeleton protein RodZ-like C-terminal" evidence="2">
    <location>
        <begin position="317"/>
        <end position="389"/>
    </location>
</feature>
<dbReference type="Gene3D" id="1.10.260.40">
    <property type="entry name" value="lambda repressor-like DNA-binding domains"/>
    <property type="match status" value="1"/>
</dbReference>
<organism evidence="3 4">
    <name type="scientific">Tanticharoenia sakaeratensis NBRC 103193</name>
    <dbReference type="NCBI Taxonomy" id="1231623"/>
    <lineage>
        <taxon>Bacteria</taxon>
        <taxon>Pseudomonadati</taxon>
        <taxon>Pseudomonadota</taxon>
        <taxon>Alphaproteobacteria</taxon>
        <taxon>Acetobacterales</taxon>
        <taxon>Acetobacteraceae</taxon>
        <taxon>Tanticharoenia</taxon>
    </lineage>
</organism>
<dbReference type="InterPro" id="IPR050400">
    <property type="entry name" value="Bact_Cytoskel_RodZ"/>
</dbReference>
<feature type="compositionally biased region" description="Low complexity" evidence="1">
    <location>
        <begin position="241"/>
        <end position="263"/>
    </location>
</feature>
<dbReference type="AlphaFoldDB" id="A0A0D6MNU9"/>
<dbReference type="InterPro" id="IPR010982">
    <property type="entry name" value="Lambda_DNA-bd_dom_sf"/>
</dbReference>
<dbReference type="EMBL" id="BALE01000034">
    <property type="protein sequence ID" value="GAN54963.1"/>
    <property type="molecule type" value="Genomic_DNA"/>
</dbReference>
<dbReference type="PANTHER" id="PTHR34475:SF1">
    <property type="entry name" value="CYTOSKELETON PROTEIN RODZ"/>
    <property type="match status" value="1"/>
</dbReference>
<evidence type="ECO:0000256" key="1">
    <source>
        <dbReference type="SAM" id="MobiDB-lite"/>
    </source>
</evidence>
<feature type="compositionally biased region" description="Pro residues" evidence="1">
    <location>
        <begin position="284"/>
        <end position="306"/>
    </location>
</feature>
<feature type="compositionally biased region" description="Pro residues" evidence="1">
    <location>
        <begin position="211"/>
        <end position="221"/>
    </location>
</feature>
<dbReference type="Pfam" id="PF13464">
    <property type="entry name" value="RodZ_C"/>
    <property type="match status" value="1"/>
</dbReference>
<sequence>MKSDARPNRTPSRPGGRSPNRMEGPREAQAIGAELRARREQLGWALLDIANWLRIRLPHLEALEEGRVEDLPGAAYAVGFLKTYAGALGFDGEEMAQRFSREAGGALHRKPELSFPAPEPDRSIPVSVRVASGLVVVVIAYVVWYRTTGHQVVPSEHVPSVAEVMPGVTSHGTASPQVASVLPEPGHAPTPRPVTPPASGVPASGQGSAPPLQPHVQPPVASPSVPAPGVVLPREGAEVTASGAAMPNASAPNAAANGSEGANTPVPPLHDETSALAAGALPQAPVPPTTPAPSVPTTTPPAPPAADAPTVSPDVPVIHASADSWLSVRDAQGHMLVQRVLKAGETWMPPADSASDAVYRVTVGNAGGITLSVGSTMTGPLGRSGAVVRGLPVSADAIRSGHVVPQSGAPKPASDAMPPAAAQ</sequence>
<dbReference type="PANTHER" id="PTHR34475">
    <property type="match status" value="1"/>
</dbReference>
<evidence type="ECO:0000259" key="2">
    <source>
        <dbReference type="Pfam" id="PF13464"/>
    </source>
</evidence>
<feature type="region of interest" description="Disordered" evidence="1">
    <location>
        <begin position="1"/>
        <end position="25"/>
    </location>
</feature>
<dbReference type="InterPro" id="IPR025194">
    <property type="entry name" value="RodZ-like_C"/>
</dbReference>
<dbReference type="GO" id="GO:0003677">
    <property type="term" value="F:DNA binding"/>
    <property type="evidence" value="ECO:0007669"/>
    <property type="project" value="InterPro"/>
</dbReference>
<gene>
    <name evidence="3" type="ORF">Tasa_034_047</name>
</gene>
<feature type="region of interest" description="Disordered" evidence="1">
    <location>
        <begin position="166"/>
        <end position="315"/>
    </location>
</feature>
<reference evidence="3 4" key="1">
    <citation type="submission" date="2012-10" db="EMBL/GenBank/DDBJ databases">
        <title>Genome sequencing of Tanticharoenia sakaeratensis NBRC 103193.</title>
        <authorList>
            <person name="Azuma Y."/>
            <person name="Hadano H."/>
            <person name="Hirakawa H."/>
            <person name="Matsushita K."/>
        </authorList>
    </citation>
    <scope>NUCLEOTIDE SEQUENCE [LARGE SCALE GENOMIC DNA]</scope>
    <source>
        <strain evidence="3 4">NBRC 103193</strain>
    </source>
</reference>
<evidence type="ECO:0000313" key="3">
    <source>
        <dbReference type="EMBL" id="GAN54963.1"/>
    </source>
</evidence>
<dbReference type="RefSeq" id="WP_048849702.1">
    <property type="nucleotide sequence ID" value="NZ_BALE01000034.1"/>
</dbReference>
<proteinExistence type="predicted"/>
<evidence type="ECO:0000313" key="4">
    <source>
        <dbReference type="Proteomes" id="UP000032679"/>
    </source>
</evidence>
<accession>A0A0D6MNU9</accession>
<keyword evidence="4" id="KW-1185">Reference proteome</keyword>
<dbReference type="STRING" id="1231623.Tasa_034_047"/>
<dbReference type="OrthoDB" id="9790252at2"/>
<feature type="compositionally biased region" description="Low complexity" evidence="1">
    <location>
        <begin position="222"/>
        <end position="233"/>
    </location>
</feature>
<comment type="caution">
    <text evidence="3">The sequence shown here is derived from an EMBL/GenBank/DDBJ whole genome shotgun (WGS) entry which is preliminary data.</text>
</comment>